<feature type="transmembrane region" description="Helical" evidence="8">
    <location>
        <begin position="227"/>
        <end position="249"/>
    </location>
</feature>
<dbReference type="STRING" id="56956.A0O31_01132"/>
<evidence type="ECO:0000313" key="11">
    <source>
        <dbReference type="EMBL" id="BDG15280.1"/>
    </source>
</evidence>
<feature type="transmembrane region" description="Helical" evidence="8">
    <location>
        <begin position="255"/>
        <end position="278"/>
    </location>
</feature>
<dbReference type="GO" id="GO:0043190">
    <property type="term" value="C:ATP-binding cassette (ABC) transporter complex"/>
    <property type="evidence" value="ECO:0007669"/>
    <property type="project" value="InterPro"/>
</dbReference>
<reference evidence="12" key="1">
    <citation type="submission" date="2016-06" db="EMBL/GenBank/DDBJ databases">
        <title>Whole genome sequencing of Thermus brockianus strain GE-1.</title>
        <authorList>
            <person name="Schaefers C."/>
            <person name="Blank S."/>
            <person name="Wiebusch S."/>
            <person name="Elleuche S."/>
            <person name="Antranikian G."/>
        </authorList>
    </citation>
    <scope>NUCLEOTIDE SEQUENCE [LARGE SCALE GENOMIC DNA]</scope>
    <source>
        <strain evidence="12">GE-1</strain>
    </source>
</reference>
<feature type="transmembrane region" description="Helical" evidence="8">
    <location>
        <begin position="345"/>
        <end position="363"/>
    </location>
</feature>
<feature type="transmembrane region" description="Helical" evidence="8">
    <location>
        <begin position="176"/>
        <end position="201"/>
    </location>
</feature>
<accession>A0A1J0LSE4</accession>
<sequence precursor="true">MSRILALAEKEFLQIRRDHVLPRLIVLLPTLMLLLFGYAINFTLENIPLAVYDASQDRISQTLLAELTRDNRFRLAVRAESPEGVVAAVDRGQARVGLVVPKGALERVRRGESVNLEVYVDGTDPNFAFQAQATLRKAIQEVNARILVGRALSGEAVLPPLSPTLHTLYNPDNKTAWFMIPGIIGLVLTMFTVLLTALSIVREAESRMMESLLASPLRPHEVVLGKVLPYLVIAFAVALLVLALGHWVFGVPVRGSLLLLLLAMFLFVLGSLAAGVLISTLARTQVQAVFGTYAYAFPTIFLSGFVFPIDGMPRFFQILSYLVPARYLIEVLRGVMLKGVGFGVLWPHLLALALFSLLVLFLASARFQRQVAV</sequence>
<keyword evidence="13" id="KW-1185">Reference proteome</keyword>
<keyword evidence="4 8" id="KW-1003">Cell membrane</keyword>
<evidence type="ECO:0000313" key="12">
    <source>
        <dbReference type="Proteomes" id="UP000182993"/>
    </source>
</evidence>
<organism evidence="10 12">
    <name type="scientific">Thermus brockianus</name>
    <dbReference type="NCBI Taxonomy" id="56956"/>
    <lineage>
        <taxon>Bacteria</taxon>
        <taxon>Thermotogati</taxon>
        <taxon>Deinococcota</taxon>
        <taxon>Deinococci</taxon>
        <taxon>Thermales</taxon>
        <taxon>Thermaceae</taxon>
        <taxon>Thermus</taxon>
    </lineage>
</organism>
<evidence type="ECO:0000256" key="8">
    <source>
        <dbReference type="RuleBase" id="RU361157"/>
    </source>
</evidence>
<name>A0A1J0LSE4_THEBO</name>
<evidence type="ECO:0000256" key="5">
    <source>
        <dbReference type="ARBA" id="ARBA00022692"/>
    </source>
</evidence>
<evidence type="ECO:0000313" key="10">
    <source>
        <dbReference type="EMBL" id="APD09273.1"/>
    </source>
</evidence>
<dbReference type="Gene3D" id="3.40.1710.10">
    <property type="entry name" value="abc type-2 transporter like domain"/>
    <property type="match status" value="1"/>
</dbReference>
<keyword evidence="5 8" id="KW-0812">Transmembrane</keyword>
<reference evidence="10" key="2">
    <citation type="journal article" date="2017" name="Stand. Genomic Sci.">
        <title>Complete genome sequence of Thermus brockianus GE-1 reveals key enzymes of xylan/xylose metabolism.</title>
        <authorList>
            <person name="Schaefers C."/>
            <person name="Blank S."/>
            <person name="Wiebusch S."/>
            <person name="Elleuche S."/>
            <person name="Antranikian G."/>
        </authorList>
    </citation>
    <scope>NUCLEOTIDE SEQUENCE</scope>
    <source>
        <strain evidence="10">GE-1</strain>
    </source>
</reference>
<comment type="similarity">
    <text evidence="2 8">Belongs to the ABC-2 integral membrane protein family.</text>
</comment>
<dbReference type="PANTHER" id="PTHR30294">
    <property type="entry name" value="MEMBRANE COMPONENT OF ABC TRANSPORTER YHHJ-RELATED"/>
    <property type="match status" value="1"/>
</dbReference>
<protein>
    <recommendedName>
        <fullName evidence="8">Transport permease protein</fullName>
    </recommendedName>
</protein>
<dbReference type="Pfam" id="PF12698">
    <property type="entry name" value="ABC2_membrane_3"/>
    <property type="match status" value="1"/>
</dbReference>
<dbReference type="InterPro" id="IPR013525">
    <property type="entry name" value="ABC2_TM"/>
</dbReference>
<evidence type="ECO:0000313" key="13">
    <source>
        <dbReference type="Proteomes" id="UP000831120"/>
    </source>
</evidence>
<evidence type="ECO:0000256" key="3">
    <source>
        <dbReference type="ARBA" id="ARBA00022448"/>
    </source>
</evidence>
<dbReference type="PRINTS" id="PR00164">
    <property type="entry name" value="ABC2TRNSPORT"/>
</dbReference>
<dbReference type="KEGG" id="tbc:A0O31_01132"/>
<dbReference type="Proteomes" id="UP000831120">
    <property type="component" value="Chromosome"/>
</dbReference>
<dbReference type="InterPro" id="IPR000412">
    <property type="entry name" value="ABC_2_transport"/>
</dbReference>
<feature type="transmembrane region" description="Helical" evidence="8">
    <location>
        <begin position="290"/>
        <end position="309"/>
    </location>
</feature>
<dbReference type="GO" id="GO:0140359">
    <property type="term" value="F:ABC-type transporter activity"/>
    <property type="evidence" value="ECO:0007669"/>
    <property type="project" value="InterPro"/>
</dbReference>
<keyword evidence="3 8" id="KW-0813">Transport</keyword>
<keyword evidence="6 8" id="KW-1133">Transmembrane helix</keyword>
<dbReference type="Proteomes" id="UP000182993">
    <property type="component" value="Chromosome"/>
</dbReference>
<dbReference type="InterPro" id="IPR047817">
    <property type="entry name" value="ABC2_TM_bact-type"/>
</dbReference>
<dbReference type="PROSITE" id="PS51012">
    <property type="entry name" value="ABC_TM2"/>
    <property type="match status" value="1"/>
</dbReference>
<dbReference type="EMBL" id="CP016312">
    <property type="protein sequence ID" value="APD09273.1"/>
    <property type="molecule type" value="Genomic_DNA"/>
</dbReference>
<comment type="subcellular location">
    <subcellularLocation>
        <location evidence="1 8">Cell membrane</location>
        <topology evidence="1 8">Multi-pass membrane protein</topology>
    </subcellularLocation>
</comment>
<evidence type="ECO:0000256" key="4">
    <source>
        <dbReference type="ARBA" id="ARBA00022475"/>
    </source>
</evidence>
<evidence type="ECO:0000256" key="1">
    <source>
        <dbReference type="ARBA" id="ARBA00004651"/>
    </source>
</evidence>
<feature type="domain" description="ABC transmembrane type-2" evidence="9">
    <location>
        <begin position="145"/>
        <end position="370"/>
    </location>
</feature>
<dbReference type="RefSeq" id="WP_071677003.1">
    <property type="nucleotide sequence ID" value="NZ_AP025593.1"/>
</dbReference>
<dbReference type="EMBL" id="AP025593">
    <property type="protein sequence ID" value="BDG15280.1"/>
    <property type="molecule type" value="Genomic_DNA"/>
</dbReference>
<evidence type="ECO:0000259" key="9">
    <source>
        <dbReference type="PROSITE" id="PS51012"/>
    </source>
</evidence>
<evidence type="ECO:0000256" key="2">
    <source>
        <dbReference type="ARBA" id="ARBA00007783"/>
    </source>
</evidence>
<evidence type="ECO:0000256" key="7">
    <source>
        <dbReference type="ARBA" id="ARBA00023136"/>
    </source>
</evidence>
<dbReference type="OrthoDB" id="9776218at2"/>
<feature type="transmembrane region" description="Helical" evidence="8">
    <location>
        <begin position="20"/>
        <end position="40"/>
    </location>
</feature>
<gene>
    <name evidence="10" type="primary">ybhR</name>
    <name evidence="10" type="ORF">A0O31_01132</name>
    <name evidence="11" type="ORF">TbrSNM41_00140</name>
</gene>
<dbReference type="InterPro" id="IPR051449">
    <property type="entry name" value="ABC-2_transporter_component"/>
</dbReference>
<proteinExistence type="inferred from homology"/>
<dbReference type="PANTHER" id="PTHR30294:SF29">
    <property type="entry name" value="MULTIDRUG ABC TRANSPORTER PERMEASE YBHS-RELATED"/>
    <property type="match status" value="1"/>
</dbReference>
<keyword evidence="7 8" id="KW-0472">Membrane</keyword>
<reference evidence="11 13" key="3">
    <citation type="journal article" date="2022" name="Microbiol. Resour. Announc.">
        <title>Complete Genome Sequences of Thermus Strains Isolated from Senami Hot Spring in Japan.</title>
        <authorList>
            <person name="Miyazaki K."/>
        </authorList>
    </citation>
    <scope>NUCLEOTIDE SEQUENCE [LARGE SCALE GENOMIC DNA]</scope>
    <source>
        <strain evidence="11 13">SNM4-1</strain>
    </source>
</reference>
<evidence type="ECO:0000256" key="6">
    <source>
        <dbReference type="ARBA" id="ARBA00022989"/>
    </source>
</evidence>
<dbReference type="AlphaFoldDB" id="A0A1J0LSE4"/>